<accession>A0ABD1LPA4</accession>
<gene>
    <name evidence="2" type="ORF">Fmac_024409</name>
</gene>
<evidence type="ECO:0000256" key="1">
    <source>
        <dbReference type="SAM" id="MobiDB-lite"/>
    </source>
</evidence>
<feature type="compositionally biased region" description="Polar residues" evidence="1">
    <location>
        <begin position="40"/>
        <end position="51"/>
    </location>
</feature>
<feature type="compositionally biased region" description="Pro residues" evidence="1">
    <location>
        <begin position="17"/>
        <end position="26"/>
    </location>
</feature>
<sequence length="101" mass="11302">MADHQRQKIHPMVGEAAPPPTTPLVPPGSSRSEKGIPLQFTPSSTSACHSRSNIPYTMKRKLLLQVHMLDNKFTCSTPHYHRCKCWNPLPSLQTKASRLLS</sequence>
<reference evidence="2 3" key="1">
    <citation type="submission" date="2024-08" db="EMBL/GenBank/DDBJ databases">
        <title>Insights into the chromosomal genome structure of Flemingia macrophylla.</title>
        <authorList>
            <person name="Ding Y."/>
            <person name="Zhao Y."/>
            <person name="Bi W."/>
            <person name="Wu M."/>
            <person name="Zhao G."/>
            <person name="Gong Y."/>
            <person name="Li W."/>
            <person name="Zhang P."/>
        </authorList>
    </citation>
    <scope>NUCLEOTIDE SEQUENCE [LARGE SCALE GENOMIC DNA]</scope>
    <source>
        <strain evidence="2">DYQJB</strain>
        <tissue evidence="2">Leaf</tissue>
    </source>
</reference>
<feature type="region of interest" description="Disordered" evidence="1">
    <location>
        <begin position="1"/>
        <end position="51"/>
    </location>
</feature>
<dbReference type="AlphaFoldDB" id="A0ABD1LPA4"/>
<evidence type="ECO:0000313" key="3">
    <source>
        <dbReference type="Proteomes" id="UP001603857"/>
    </source>
</evidence>
<evidence type="ECO:0000313" key="2">
    <source>
        <dbReference type="EMBL" id="KAL2325351.1"/>
    </source>
</evidence>
<comment type="caution">
    <text evidence="2">The sequence shown here is derived from an EMBL/GenBank/DDBJ whole genome shotgun (WGS) entry which is preliminary data.</text>
</comment>
<proteinExistence type="predicted"/>
<dbReference type="Proteomes" id="UP001603857">
    <property type="component" value="Unassembled WGS sequence"/>
</dbReference>
<keyword evidence="3" id="KW-1185">Reference proteome</keyword>
<dbReference type="EMBL" id="JBGMDY010000008">
    <property type="protein sequence ID" value="KAL2325351.1"/>
    <property type="molecule type" value="Genomic_DNA"/>
</dbReference>
<organism evidence="2 3">
    <name type="scientific">Flemingia macrophylla</name>
    <dbReference type="NCBI Taxonomy" id="520843"/>
    <lineage>
        <taxon>Eukaryota</taxon>
        <taxon>Viridiplantae</taxon>
        <taxon>Streptophyta</taxon>
        <taxon>Embryophyta</taxon>
        <taxon>Tracheophyta</taxon>
        <taxon>Spermatophyta</taxon>
        <taxon>Magnoliopsida</taxon>
        <taxon>eudicotyledons</taxon>
        <taxon>Gunneridae</taxon>
        <taxon>Pentapetalae</taxon>
        <taxon>rosids</taxon>
        <taxon>fabids</taxon>
        <taxon>Fabales</taxon>
        <taxon>Fabaceae</taxon>
        <taxon>Papilionoideae</taxon>
        <taxon>50 kb inversion clade</taxon>
        <taxon>NPAAA clade</taxon>
        <taxon>indigoferoid/millettioid clade</taxon>
        <taxon>Phaseoleae</taxon>
        <taxon>Flemingia</taxon>
    </lineage>
</organism>
<protein>
    <submittedName>
        <fullName evidence="2">Uncharacterized protein</fullName>
    </submittedName>
</protein>
<name>A0ABD1LPA4_9FABA</name>